<reference evidence="1 2" key="1">
    <citation type="submission" date="2022-12" db="EMBL/GenBank/DDBJ databases">
        <title>Complete genome sequencing of Dickeya lacustris type strain LMG30899.</title>
        <authorList>
            <person name="Dobhal S."/>
            <person name="Arizala D."/>
            <person name="Arif M."/>
        </authorList>
    </citation>
    <scope>NUCLEOTIDE SEQUENCE [LARGE SCALE GENOMIC DNA]</scope>
    <source>
        <strain evidence="1 2">LMG30899</strain>
    </source>
</reference>
<dbReference type="EMBL" id="CP114280">
    <property type="protein sequence ID" value="WFN57603.1"/>
    <property type="molecule type" value="Genomic_DNA"/>
</dbReference>
<dbReference type="RefSeq" id="WP_164512945.1">
    <property type="nucleotide sequence ID" value="NZ_CP114280.1"/>
</dbReference>
<proteinExistence type="predicted"/>
<accession>A0ABY8GCC2</accession>
<evidence type="ECO:0000313" key="1">
    <source>
        <dbReference type="EMBL" id="WFN57603.1"/>
    </source>
</evidence>
<dbReference type="SUPFAM" id="SSF69047">
    <property type="entry name" value="Hypothetical protein YjbJ"/>
    <property type="match status" value="1"/>
</dbReference>
<organism evidence="1 2">
    <name type="scientific">Dickeya lacustris</name>
    <dbReference type="NCBI Taxonomy" id="2259638"/>
    <lineage>
        <taxon>Bacteria</taxon>
        <taxon>Pseudomonadati</taxon>
        <taxon>Pseudomonadota</taxon>
        <taxon>Gammaproteobacteria</taxon>
        <taxon>Enterobacterales</taxon>
        <taxon>Pectobacteriaceae</taxon>
        <taxon>Dickeya</taxon>
    </lineage>
</organism>
<dbReference type="Gene3D" id="1.10.1470.10">
    <property type="entry name" value="YjbJ"/>
    <property type="match status" value="1"/>
</dbReference>
<sequence>MNLDIVIGRWKQWKGTLWELWAECVDSESAWLCGNHGFLAGVMQEYYGKAQDKVSLEDDRRH</sequence>
<evidence type="ECO:0000313" key="2">
    <source>
        <dbReference type="Proteomes" id="UP001219630"/>
    </source>
</evidence>
<protein>
    <submittedName>
        <fullName evidence="1">Stress-response protein</fullName>
    </submittedName>
</protein>
<gene>
    <name evidence="1" type="ORF">O1Q98_09040</name>
</gene>
<dbReference type="Proteomes" id="UP001219630">
    <property type="component" value="Chromosome"/>
</dbReference>
<keyword evidence="2" id="KW-1185">Reference proteome</keyword>
<dbReference type="InterPro" id="IPR036629">
    <property type="entry name" value="YjbJ_sf"/>
</dbReference>
<name>A0ABY8GCC2_9GAMM</name>